<comment type="similarity">
    <text evidence="2">Belongs to the EamA transporter family.</text>
</comment>
<protein>
    <submittedName>
        <fullName evidence="8">DMT family transporter</fullName>
    </submittedName>
</protein>
<keyword evidence="4 6" id="KW-1133">Transmembrane helix</keyword>
<accession>A0ABR7MWV7</accession>
<evidence type="ECO:0000256" key="4">
    <source>
        <dbReference type="ARBA" id="ARBA00022989"/>
    </source>
</evidence>
<feature type="transmembrane region" description="Helical" evidence="6">
    <location>
        <begin position="7"/>
        <end position="25"/>
    </location>
</feature>
<dbReference type="Proteomes" id="UP000637513">
    <property type="component" value="Unassembled WGS sequence"/>
</dbReference>
<name>A0ABR7MWV7_9FIRM</name>
<dbReference type="PANTHER" id="PTHR22911:SF6">
    <property type="entry name" value="SOLUTE CARRIER FAMILY 35 MEMBER G1"/>
    <property type="match status" value="1"/>
</dbReference>
<keyword evidence="9" id="KW-1185">Reference proteome</keyword>
<feature type="transmembrane region" description="Helical" evidence="6">
    <location>
        <begin position="207"/>
        <end position="231"/>
    </location>
</feature>
<gene>
    <name evidence="8" type="ORF">H8700_11460</name>
</gene>
<feature type="transmembrane region" description="Helical" evidence="6">
    <location>
        <begin position="37"/>
        <end position="53"/>
    </location>
</feature>
<evidence type="ECO:0000256" key="1">
    <source>
        <dbReference type="ARBA" id="ARBA00004141"/>
    </source>
</evidence>
<sequence length="290" mass="31742">MSSKSKGILCIILSALSFSFMSLFIKLSGNVPTLQKSLFRNLVAAFVALILLLKDKPAIGCTKKSFGYVFGRALFGTVGIFCNFYAIDHLNIADAAMLNKLSPFFAVLFSYLILKESVAFYQIVCVITALMGALFILKPDGSSLLSFPALIGMLGGMGAGLAYTLLRKARTLGVSAPFIILFFSVFSCLCSLPYCTLHYTPMTFIQLFYLILTGVAASFGQFFITAAYSYAPARELSVYDYTNVIFSGIIGFLLLGEIPDYLSYIGCFIIIGASVIMYILNLRTDQKNQQ</sequence>
<feature type="domain" description="EamA" evidence="7">
    <location>
        <begin position="6"/>
        <end position="137"/>
    </location>
</feature>
<evidence type="ECO:0000313" key="9">
    <source>
        <dbReference type="Proteomes" id="UP000637513"/>
    </source>
</evidence>
<comment type="subcellular location">
    <subcellularLocation>
        <location evidence="1">Membrane</location>
        <topology evidence="1">Multi-pass membrane protein</topology>
    </subcellularLocation>
</comment>
<evidence type="ECO:0000256" key="6">
    <source>
        <dbReference type="SAM" id="Phobius"/>
    </source>
</evidence>
<dbReference type="SUPFAM" id="SSF103481">
    <property type="entry name" value="Multidrug resistance efflux transporter EmrE"/>
    <property type="match status" value="2"/>
</dbReference>
<feature type="transmembrane region" description="Helical" evidence="6">
    <location>
        <begin position="65"/>
        <end position="86"/>
    </location>
</feature>
<comment type="caution">
    <text evidence="8">The sequence shown here is derived from an EMBL/GenBank/DDBJ whole genome shotgun (WGS) entry which is preliminary data.</text>
</comment>
<reference evidence="8 9" key="1">
    <citation type="submission" date="2020-08" db="EMBL/GenBank/DDBJ databases">
        <title>Genome public.</title>
        <authorList>
            <person name="Liu C."/>
            <person name="Sun Q."/>
        </authorList>
    </citation>
    <scope>NUCLEOTIDE SEQUENCE [LARGE SCALE GENOMIC DNA]</scope>
    <source>
        <strain evidence="8 9">BX3</strain>
    </source>
</reference>
<keyword evidence="5 6" id="KW-0472">Membrane</keyword>
<evidence type="ECO:0000313" key="8">
    <source>
        <dbReference type="EMBL" id="MBC8558314.1"/>
    </source>
</evidence>
<feature type="transmembrane region" description="Helical" evidence="6">
    <location>
        <begin position="119"/>
        <end position="137"/>
    </location>
</feature>
<evidence type="ECO:0000256" key="2">
    <source>
        <dbReference type="ARBA" id="ARBA00007362"/>
    </source>
</evidence>
<organism evidence="8 9">
    <name type="scientific">Jutongia hominis</name>
    <dbReference type="NCBI Taxonomy" id="2763664"/>
    <lineage>
        <taxon>Bacteria</taxon>
        <taxon>Bacillati</taxon>
        <taxon>Bacillota</taxon>
        <taxon>Clostridia</taxon>
        <taxon>Lachnospirales</taxon>
        <taxon>Lachnospiraceae</taxon>
        <taxon>Jutongia</taxon>
    </lineage>
</organism>
<feature type="transmembrane region" description="Helical" evidence="6">
    <location>
        <begin position="261"/>
        <end position="280"/>
    </location>
</feature>
<feature type="transmembrane region" description="Helical" evidence="6">
    <location>
        <begin position="178"/>
        <end position="201"/>
    </location>
</feature>
<feature type="transmembrane region" description="Helical" evidence="6">
    <location>
        <begin position="238"/>
        <end position="255"/>
    </location>
</feature>
<dbReference type="InterPro" id="IPR000620">
    <property type="entry name" value="EamA_dom"/>
</dbReference>
<dbReference type="InterPro" id="IPR037185">
    <property type="entry name" value="EmrE-like"/>
</dbReference>
<evidence type="ECO:0000256" key="5">
    <source>
        <dbReference type="ARBA" id="ARBA00023136"/>
    </source>
</evidence>
<dbReference type="PANTHER" id="PTHR22911">
    <property type="entry name" value="ACYL-MALONYL CONDENSING ENZYME-RELATED"/>
    <property type="match status" value="1"/>
</dbReference>
<dbReference type="Pfam" id="PF00892">
    <property type="entry name" value="EamA"/>
    <property type="match status" value="2"/>
</dbReference>
<proteinExistence type="inferred from homology"/>
<feature type="domain" description="EamA" evidence="7">
    <location>
        <begin position="149"/>
        <end position="278"/>
    </location>
</feature>
<feature type="transmembrane region" description="Helical" evidence="6">
    <location>
        <begin position="143"/>
        <end position="166"/>
    </location>
</feature>
<evidence type="ECO:0000259" key="7">
    <source>
        <dbReference type="Pfam" id="PF00892"/>
    </source>
</evidence>
<dbReference type="EMBL" id="JACRSW010000040">
    <property type="protein sequence ID" value="MBC8558314.1"/>
    <property type="molecule type" value="Genomic_DNA"/>
</dbReference>
<keyword evidence="3 6" id="KW-0812">Transmembrane</keyword>
<evidence type="ECO:0000256" key="3">
    <source>
        <dbReference type="ARBA" id="ARBA00022692"/>
    </source>
</evidence>